<feature type="compositionally biased region" description="Polar residues" evidence="1">
    <location>
        <begin position="13"/>
        <end position="26"/>
    </location>
</feature>
<name>A0A9Q3D5V4_9BASI</name>
<feature type="compositionally biased region" description="Basic and acidic residues" evidence="1">
    <location>
        <begin position="42"/>
        <end position="55"/>
    </location>
</feature>
<dbReference type="AlphaFoldDB" id="A0A9Q3D5V4"/>
<proteinExistence type="predicted"/>
<sequence>MPVWHSPPERQTRSQATAQAVLTPTQRVPLDRTPAVPQLRAQLDREPHLEGEAPSRKTVFKGPCEFDEEEEENSVEEEESYGTEGVPAPVGASKVTVGPTIAQYSQTVSHQSEPFLLAIMKQMTKIMANLQEDLSSETSRPPAFNTHSMKAPECFHGTQPFKVRSFIQYFQLIFQDDLANFSQDRSKSLYATSFLIGRAEKWIEPYLSILTNQDPTSLLNSWKIFESQLSTLSLVSRIGDWGGRALIHYFRKGFPSRILDQLASNTSRIHSLQDLMNINLELDTRYHGTQKEKGHHQEKKPEASKSNSSHPQNSSSSSQQKKKNFQKRDKPHSSLLNKD</sequence>
<dbReference type="OrthoDB" id="2447685at2759"/>
<feature type="compositionally biased region" description="Basic and acidic residues" evidence="1">
    <location>
        <begin position="326"/>
        <end position="339"/>
    </location>
</feature>
<reference evidence="2" key="1">
    <citation type="submission" date="2021-03" db="EMBL/GenBank/DDBJ databases">
        <title>Draft genome sequence of rust myrtle Austropuccinia psidii MF-1, a brazilian biotype.</title>
        <authorList>
            <person name="Quecine M.C."/>
            <person name="Pachon D.M.R."/>
            <person name="Bonatelli M.L."/>
            <person name="Correr F.H."/>
            <person name="Franceschini L.M."/>
            <person name="Leite T.F."/>
            <person name="Margarido G.R.A."/>
            <person name="Almeida C.A."/>
            <person name="Ferrarezi J.A."/>
            <person name="Labate C.A."/>
        </authorList>
    </citation>
    <scope>NUCLEOTIDE SEQUENCE</scope>
    <source>
        <strain evidence="2">MF-1</strain>
    </source>
</reference>
<evidence type="ECO:0000256" key="1">
    <source>
        <dbReference type="SAM" id="MobiDB-lite"/>
    </source>
</evidence>
<accession>A0A9Q3D5V4</accession>
<feature type="region of interest" description="Disordered" evidence="1">
    <location>
        <begin position="289"/>
        <end position="339"/>
    </location>
</feature>
<feature type="region of interest" description="Disordered" evidence="1">
    <location>
        <begin position="1"/>
        <end position="90"/>
    </location>
</feature>
<evidence type="ECO:0000313" key="2">
    <source>
        <dbReference type="EMBL" id="MBW0494466.1"/>
    </source>
</evidence>
<protein>
    <recommendedName>
        <fullName evidence="4">DUF4939 domain-containing protein</fullName>
    </recommendedName>
</protein>
<comment type="caution">
    <text evidence="2">The sequence shown here is derived from an EMBL/GenBank/DDBJ whole genome shotgun (WGS) entry which is preliminary data.</text>
</comment>
<dbReference type="EMBL" id="AVOT02012593">
    <property type="protein sequence ID" value="MBW0494466.1"/>
    <property type="molecule type" value="Genomic_DNA"/>
</dbReference>
<keyword evidence="3" id="KW-1185">Reference proteome</keyword>
<feature type="compositionally biased region" description="Low complexity" evidence="1">
    <location>
        <begin position="304"/>
        <end position="319"/>
    </location>
</feature>
<gene>
    <name evidence="2" type="ORF">O181_034181</name>
</gene>
<feature type="compositionally biased region" description="Acidic residues" evidence="1">
    <location>
        <begin position="65"/>
        <end position="81"/>
    </location>
</feature>
<evidence type="ECO:0000313" key="3">
    <source>
        <dbReference type="Proteomes" id="UP000765509"/>
    </source>
</evidence>
<organism evidence="2 3">
    <name type="scientific">Austropuccinia psidii MF-1</name>
    <dbReference type="NCBI Taxonomy" id="1389203"/>
    <lineage>
        <taxon>Eukaryota</taxon>
        <taxon>Fungi</taxon>
        <taxon>Dikarya</taxon>
        <taxon>Basidiomycota</taxon>
        <taxon>Pucciniomycotina</taxon>
        <taxon>Pucciniomycetes</taxon>
        <taxon>Pucciniales</taxon>
        <taxon>Sphaerophragmiaceae</taxon>
        <taxon>Austropuccinia</taxon>
    </lineage>
</organism>
<dbReference type="Proteomes" id="UP000765509">
    <property type="component" value="Unassembled WGS sequence"/>
</dbReference>
<evidence type="ECO:0008006" key="4">
    <source>
        <dbReference type="Google" id="ProtNLM"/>
    </source>
</evidence>